<name>A0A2K9PMS3_9FLAO</name>
<feature type="transmembrane region" description="Helical" evidence="1">
    <location>
        <begin position="66"/>
        <end position="85"/>
    </location>
</feature>
<dbReference type="Proteomes" id="UP000235826">
    <property type="component" value="Chromosome"/>
</dbReference>
<dbReference type="RefSeq" id="WP_102754982.1">
    <property type="nucleotide sequence ID" value="NZ_CP025791.1"/>
</dbReference>
<gene>
    <name evidence="2" type="ORF">C1H87_06200</name>
</gene>
<dbReference type="OrthoDB" id="9812539at2"/>
<sequence>MRIVYKAILVGLGATLFIDFWKLIASFFEIQSRGVLFLGRWFAYTLEGQFFHNTIIQTPNAENERLYGLIGHYCIGVVFAFLLPLFYGSKWFCNPKVLTAIAVGLVSLFSKIPDSSQHLLKVFIIHLIYAIGLYLTATALRRIKLFN</sequence>
<dbReference type="KEGG" id="fek:C1H87_06200"/>
<evidence type="ECO:0000313" key="3">
    <source>
        <dbReference type="Proteomes" id="UP000235826"/>
    </source>
</evidence>
<dbReference type="AlphaFoldDB" id="A0A2K9PMS3"/>
<keyword evidence="1" id="KW-1133">Transmembrane helix</keyword>
<evidence type="ECO:0000313" key="2">
    <source>
        <dbReference type="EMBL" id="AUP78326.1"/>
    </source>
</evidence>
<protein>
    <recommendedName>
        <fullName evidence="4">DUF2938 domain-containing protein</fullName>
    </recommendedName>
</protein>
<dbReference type="EMBL" id="CP025791">
    <property type="protein sequence ID" value="AUP78326.1"/>
    <property type="molecule type" value="Genomic_DNA"/>
</dbReference>
<feature type="transmembrane region" description="Helical" evidence="1">
    <location>
        <begin position="119"/>
        <end position="140"/>
    </location>
</feature>
<organism evidence="2 3">
    <name type="scientific">Flavivirga eckloniae</name>
    <dbReference type="NCBI Taxonomy" id="1803846"/>
    <lineage>
        <taxon>Bacteria</taxon>
        <taxon>Pseudomonadati</taxon>
        <taxon>Bacteroidota</taxon>
        <taxon>Flavobacteriia</taxon>
        <taxon>Flavobacteriales</taxon>
        <taxon>Flavobacteriaceae</taxon>
        <taxon>Flavivirga</taxon>
    </lineage>
</organism>
<evidence type="ECO:0008006" key="4">
    <source>
        <dbReference type="Google" id="ProtNLM"/>
    </source>
</evidence>
<keyword evidence="1" id="KW-0472">Membrane</keyword>
<evidence type="ECO:0000256" key="1">
    <source>
        <dbReference type="SAM" id="Phobius"/>
    </source>
</evidence>
<keyword evidence="1" id="KW-0812">Transmembrane</keyword>
<dbReference type="Pfam" id="PF11158">
    <property type="entry name" value="DUF2938"/>
    <property type="match status" value="1"/>
</dbReference>
<dbReference type="InterPro" id="IPR021329">
    <property type="entry name" value="DUF2938"/>
</dbReference>
<keyword evidence="3" id="KW-1185">Reference proteome</keyword>
<proteinExistence type="predicted"/>
<reference evidence="2 3" key="1">
    <citation type="submission" date="2018-01" db="EMBL/GenBank/DDBJ databases">
        <title>Complete genome sequence of Flavivirga eckloniae ECD14 isolated from seaweed Ecklonia cava.</title>
        <authorList>
            <person name="Lee J.H."/>
            <person name="Baik K.S."/>
            <person name="Seong C.N."/>
        </authorList>
    </citation>
    <scope>NUCLEOTIDE SEQUENCE [LARGE SCALE GENOMIC DNA]</scope>
    <source>
        <strain evidence="2 3">ECD14</strain>
    </source>
</reference>
<accession>A0A2K9PMS3</accession>